<keyword evidence="3" id="KW-0804">Transcription</keyword>
<dbReference type="InterPro" id="IPR019887">
    <property type="entry name" value="Tscrpt_reg_AsnC/Lrp_C"/>
</dbReference>
<dbReference type="CDD" id="cd00090">
    <property type="entry name" value="HTH_ARSR"/>
    <property type="match status" value="1"/>
</dbReference>
<evidence type="ECO:0000259" key="4">
    <source>
        <dbReference type="PROSITE" id="PS50956"/>
    </source>
</evidence>
<dbReference type="InterPro" id="IPR011991">
    <property type="entry name" value="ArsR-like_HTH"/>
</dbReference>
<dbReference type="RefSeq" id="WP_163496217.1">
    <property type="nucleotide sequence ID" value="NZ_CP048711.1"/>
</dbReference>
<dbReference type="AlphaFoldDB" id="A0A6C0U4K7"/>
<dbReference type="PROSITE" id="PS50956">
    <property type="entry name" value="HTH_ASNC_2"/>
    <property type="match status" value="1"/>
</dbReference>
<feature type="domain" description="HTH asnC-type" evidence="4">
    <location>
        <begin position="1"/>
        <end position="62"/>
    </location>
</feature>
<dbReference type="InterPro" id="IPR036390">
    <property type="entry name" value="WH_DNA-bd_sf"/>
</dbReference>
<dbReference type="Gene3D" id="3.30.70.920">
    <property type="match status" value="1"/>
</dbReference>
<evidence type="ECO:0000313" key="5">
    <source>
        <dbReference type="EMBL" id="QIB66783.1"/>
    </source>
</evidence>
<dbReference type="EMBL" id="CP048711">
    <property type="protein sequence ID" value="QIB66783.1"/>
    <property type="molecule type" value="Genomic_DNA"/>
</dbReference>
<dbReference type="SUPFAM" id="SSF54909">
    <property type="entry name" value="Dimeric alpha+beta barrel"/>
    <property type="match status" value="1"/>
</dbReference>
<evidence type="ECO:0000256" key="3">
    <source>
        <dbReference type="ARBA" id="ARBA00023163"/>
    </source>
</evidence>
<dbReference type="GO" id="GO:0005829">
    <property type="term" value="C:cytosol"/>
    <property type="evidence" value="ECO:0007669"/>
    <property type="project" value="TreeGrafter"/>
</dbReference>
<dbReference type="PANTHER" id="PTHR30154">
    <property type="entry name" value="LEUCINE-RESPONSIVE REGULATORY PROTEIN"/>
    <property type="match status" value="1"/>
</dbReference>
<gene>
    <name evidence="5" type="ORF">G3T16_16670</name>
</gene>
<name>A0A6C0U4K7_9GAMM</name>
<protein>
    <submittedName>
        <fullName evidence="5">Lrp/AsnC family transcriptional regulator</fullName>
    </submittedName>
</protein>
<evidence type="ECO:0000256" key="2">
    <source>
        <dbReference type="ARBA" id="ARBA00023125"/>
    </source>
</evidence>
<dbReference type="PRINTS" id="PR00033">
    <property type="entry name" value="HTHASNC"/>
</dbReference>
<reference evidence="5 6" key="1">
    <citation type="submission" date="2020-02" db="EMBL/GenBank/DDBJ databases">
        <title>Genome sequencing for Kineobactrum sp. M2.</title>
        <authorList>
            <person name="Park S.-J."/>
        </authorList>
    </citation>
    <scope>NUCLEOTIDE SEQUENCE [LARGE SCALE GENOMIC DNA]</scope>
    <source>
        <strain evidence="5 6">M2</strain>
    </source>
</reference>
<keyword evidence="2" id="KW-0238">DNA-binding</keyword>
<keyword evidence="1" id="KW-0805">Transcription regulation</keyword>
<evidence type="ECO:0000313" key="6">
    <source>
        <dbReference type="Proteomes" id="UP000477680"/>
    </source>
</evidence>
<accession>A0A6C0U4K7</accession>
<dbReference type="GO" id="GO:0006355">
    <property type="term" value="P:regulation of DNA-templated transcription"/>
    <property type="evidence" value="ECO:0007669"/>
    <property type="project" value="UniProtKB-ARBA"/>
</dbReference>
<dbReference type="GO" id="GO:0043565">
    <property type="term" value="F:sequence-specific DNA binding"/>
    <property type="evidence" value="ECO:0007669"/>
    <property type="project" value="InterPro"/>
</dbReference>
<dbReference type="InterPro" id="IPR036388">
    <property type="entry name" value="WH-like_DNA-bd_sf"/>
</dbReference>
<dbReference type="InterPro" id="IPR000485">
    <property type="entry name" value="AsnC-type_HTH_dom"/>
</dbReference>
<dbReference type="GO" id="GO:0043200">
    <property type="term" value="P:response to amino acid"/>
    <property type="evidence" value="ECO:0007669"/>
    <property type="project" value="TreeGrafter"/>
</dbReference>
<evidence type="ECO:0000256" key="1">
    <source>
        <dbReference type="ARBA" id="ARBA00023015"/>
    </source>
</evidence>
<dbReference type="Gene3D" id="1.10.10.10">
    <property type="entry name" value="Winged helix-like DNA-binding domain superfamily/Winged helix DNA-binding domain"/>
    <property type="match status" value="1"/>
</dbReference>
<dbReference type="SUPFAM" id="SSF46785">
    <property type="entry name" value="Winged helix' DNA-binding domain"/>
    <property type="match status" value="1"/>
</dbReference>
<dbReference type="Proteomes" id="UP000477680">
    <property type="component" value="Chromosome"/>
</dbReference>
<dbReference type="InterPro" id="IPR019888">
    <property type="entry name" value="Tscrpt_reg_AsnC-like"/>
</dbReference>
<keyword evidence="6" id="KW-1185">Reference proteome</keyword>
<dbReference type="Pfam" id="PF01037">
    <property type="entry name" value="AsnC_trans_reg"/>
    <property type="match status" value="1"/>
</dbReference>
<organism evidence="5 6">
    <name type="scientific">Kineobactrum salinum</name>
    <dbReference type="NCBI Taxonomy" id="2708301"/>
    <lineage>
        <taxon>Bacteria</taxon>
        <taxon>Pseudomonadati</taxon>
        <taxon>Pseudomonadota</taxon>
        <taxon>Gammaproteobacteria</taxon>
        <taxon>Cellvibrionales</taxon>
        <taxon>Halieaceae</taxon>
        <taxon>Kineobactrum</taxon>
    </lineage>
</organism>
<dbReference type="PANTHER" id="PTHR30154:SF34">
    <property type="entry name" value="TRANSCRIPTIONAL REGULATOR AZLB"/>
    <property type="match status" value="1"/>
</dbReference>
<dbReference type="KEGG" id="kim:G3T16_16670"/>
<dbReference type="SMART" id="SM00344">
    <property type="entry name" value="HTH_ASNC"/>
    <property type="match status" value="1"/>
</dbReference>
<dbReference type="InterPro" id="IPR011008">
    <property type="entry name" value="Dimeric_a/b-barrel"/>
</dbReference>
<dbReference type="Pfam" id="PF13412">
    <property type="entry name" value="HTH_24"/>
    <property type="match status" value="1"/>
</dbReference>
<proteinExistence type="predicted"/>
<sequence length="157" mass="17745">MDRTDIRILQALQADGRLSNQRLAEVAGISPAACWRRVRALEESGVISGYAALLDRTRVKLNLCAFIHITLARHVRESTAPFEEAIRQRPEVMECFVTTGDADFILRVVTQSIESFDRFLEEFLFSIPQISQIKSNIALREVKLDTALPLDQGMAER</sequence>